<evidence type="ECO:0000256" key="2">
    <source>
        <dbReference type="ARBA" id="ARBA00022448"/>
    </source>
</evidence>
<dbReference type="SUPFAM" id="SSF58038">
    <property type="entry name" value="SNARE fusion complex"/>
    <property type="match status" value="1"/>
</dbReference>
<comment type="caution">
    <text evidence="7">The sequence shown here is derived from an EMBL/GenBank/DDBJ whole genome shotgun (WGS) entry which is preliminary data.</text>
</comment>
<dbReference type="GO" id="GO:0016020">
    <property type="term" value="C:membrane"/>
    <property type="evidence" value="ECO:0007669"/>
    <property type="project" value="UniProtKB-SubCell"/>
</dbReference>
<dbReference type="Gene3D" id="1.20.5.110">
    <property type="match status" value="1"/>
</dbReference>
<evidence type="ECO:0000256" key="3">
    <source>
        <dbReference type="ARBA" id="ARBA00022692"/>
    </source>
</evidence>
<protein>
    <recommendedName>
        <fullName evidence="9">t-SNARE coiled-coil homology domain-containing protein</fullName>
    </recommendedName>
</protein>
<dbReference type="CDD" id="cd15841">
    <property type="entry name" value="SNARE_Qc"/>
    <property type="match status" value="1"/>
</dbReference>
<keyword evidence="4 6" id="KW-1133">Transmembrane helix</keyword>
<keyword evidence="8" id="KW-1185">Reference proteome</keyword>
<dbReference type="Proteomes" id="UP001465755">
    <property type="component" value="Unassembled WGS sequence"/>
</dbReference>
<proteinExistence type="predicted"/>
<evidence type="ECO:0000256" key="6">
    <source>
        <dbReference type="SAM" id="Phobius"/>
    </source>
</evidence>
<gene>
    <name evidence="7" type="ORF">WJX73_006237</name>
</gene>
<evidence type="ECO:0000256" key="5">
    <source>
        <dbReference type="ARBA" id="ARBA00023136"/>
    </source>
</evidence>
<comment type="subcellular location">
    <subcellularLocation>
        <location evidence="1">Membrane</location>
        <topology evidence="1">Single-pass membrane protein</topology>
    </subcellularLocation>
</comment>
<keyword evidence="3 6" id="KW-0812">Transmembrane</keyword>
<dbReference type="PANTHER" id="PTHR12791">
    <property type="entry name" value="GOLGI SNARE BET1-RELATED"/>
    <property type="match status" value="1"/>
</dbReference>
<sequence>MSYQPGYSRGGLNARTANQEQAQVTIDMGPAFDIDREVEGLTSSVARLKQMSRAITEESQLSRQAAESLEEVLERSRMALKQGMRKLNRAFHQSKSNHLLYLALFVVAIFFTLYFWSKVYRFIRWFV</sequence>
<evidence type="ECO:0000313" key="8">
    <source>
        <dbReference type="Proteomes" id="UP001465755"/>
    </source>
</evidence>
<name>A0AAW1PDJ9_9CHLO</name>
<reference evidence="7 8" key="1">
    <citation type="journal article" date="2024" name="Nat. Commun.">
        <title>Phylogenomics reveals the evolutionary origins of lichenization in chlorophyte algae.</title>
        <authorList>
            <person name="Puginier C."/>
            <person name="Libourel C."/>
            <person name="Otte J."/>
            <person name="Skaloud P."/>
            <person name="Haon M."/>
            <person name="Grisel S."/>
            <person name="Petersen M."/>
            <person name="Berrin J.G."/>
            <person name="Delaux P.M."/>
            <person name="Dal Grande F."/>
            <person name="Keller J."/>
        </authorList>
    </citation>
    <scope>NUCLEOTIDE SEQUENCE [LARGE SCALE GENOMIC DNA]</scope>
    <source>
        <strain evidence="7 8">SAG 2036</strain>
    </source>
</reference>
<evidence type="ECO:0000256" key="4">
    <source>
        <dbReference type="ARBA" id="ARBA00022989"/>
    </source>
</evidence>
<keyword evidence="2" id="KW-0813">Transport</keyword>
<dbReference type="AlphaFoldDB" id="A0AAW1PDJ9"/>
<evidence type="ECO:0000256" key="1">
    <source>
        <dbReference type="ARBA" id="ARBA00004167"/>
    </source>
</evidence>
<evidence type="ECO:0000313" key="7">
    <source>
        <dbReference type="EMBL" id="KAK9806518.1"/>
    </source>
</evidence>
<dbReference type="EMBL" id="JALJOQ010000037">
    <property type="protein sequence ID" value="KAK9806518.1"/>
    <property type="molecule type" value="Genomic_DNA"/>
</dbReference>
<organism evidence="7 8">
    <name type="scientific">Symbiochloris irregularis</name>
    <dbReference type="NCBI Taxonomy" id="706552"/>
    <lineage>
        <taxon>Eukaryota</taxon>
        <taxon>Viridiplantae</taxon>
        <taxon>Chlorophyta</taxon>
        <taxon>core chlorophytes</taxon>
        <taxon>Trebouxiophyceae</taxon>
        <taxon>Trebouxiales</taxon>
        <taxon>Trebouxiaceae</taxon>
        <taxon>Symbiochloris</taxon>
    </lineage>
</organism>
<feature type="transmembrane region" description="Helical" evidence="6">
    <location>
        <begin position="99"/>
        <end position="117"/>
    </location>
</feature>
<keyword evidence="5 6" id="KW-0472">Membrane</keyword>
<accession>A0AAW1PDJ9</accession>
<evidence type="ECO:0008006" key="9">
    <source>
        <dbReference type="Google" id="ProtNLM"/>
    </source>
</evidence>